<keyword evidence="2" id="KW-1185">Reference proteome</keyword>
<proteinExistence type="predicted"/>
<evidence type="ECO:0000313" key="2">
    <source>
        <dbReference type="Proteomes" id="UP001596513"/>
    </source>
</evidence>
<dbReference type="RefSeq" id="WP_380207448.1">
    <property type="nucleotide sequence ID" value="NZ_JBHTEK010000007.1"/>
</dbReference>
<comment type="caution">
    <text evidence="1">The sequence shown here is derived from an EMBL/GenBank/DDBJ whole genome shotgun (WGS) entry which is preliminary data.</text>
</comment>
<gene>
    <name evidence="1" type="ORF">ACFQT0_31125</name>
</gene>
<dbReference type="EMBL" id="JBHTEK010000007">
    <property type="protein sequence ID" value="MFC7671365.1"/>
    <property type="molecule type" value="Genomic_DNA"/>
</dbReference>
<organism evidence="1 2">
    <name type="scientific">Hymenobacter humi</name>
    <dbReference type="NCBI Taxonomy" id="1411620"/>
    <lineage>
        <taxon>Bacteria</taxon>
        <taxon>Pseudomonadati</taxon>
        <taxon>Bacteroidota</taxon>
        <taxon>Cytophagia</taxon>
        <taxon>Cytophagales</taxon>
        <taxon>Hymenobacteraceae</taxon>
        <taxon>Hymenobacter</taxon>
    </lineage>
</organism>
<protein>
    <submittedName>
        <fullName evidence="1">Uncharacterized protein</fullName>
    </submittedName>
</protein>
<accession>A0ABW2UGG7</accession>
<name>A0ABW2UGG7_9BACT</name>
<evidence type="ECO:0000313" key="1">
    <source>
        <dbReference type="EMBL" id="MFC7671365.1"/>
    </source>
</evidence>
<reference evidence="2" key="1">
    <citation type="journal article" date="2019" name="Int. J. Syst. Evol. Microbiol.">
        <title>The Global Catalogue of Microorganisms (GCM) 10K type strain sequencing project: providing services to taxonomists for standard genome sequencing and annotation.</title>
        <authorList>
            <consortium name="The Broad Institute Genomics Platform"/>
            <consortium name="The Broad Institute Genome Sequencing Center for Infectious Disease"/>
            <person name="Wu L."/>
            <person name="Ma J."/>
        </authorList>
    </citation>
    <scope>NUCLEOTIDE SEQUENCE [LARGE SCALE GENOMIC DNA]</scope>
    <source>
        <strain evidence="2">JCM 19635</strain>
    </source>
</reference>
<dbReference type="Proteomes" id="UP001596513">
    <property type="component" value="Unassembled WGS sequence"/>
</dbReference>
<sequence length="42" mass="4582">MAVALNGQDLVKHAATSSDFSRGVTDPRVYQDRHGLWVRVAG</sequence>